<sequence>MTYQLTTDDIPFSSPTTPSSPMTYTYTWTDAEHTTLKREDENGNVAFVPADPGNRDYAEFVYSGATAEPYVEPPAPPLLTTEQKLNAAGLTVAELKELFELN</sequence>
<dbReference type="Proteomes" id="UP000295590">
    <property type="component" value="Segment"/>
</dbReference>
<reference evidence="1 2" key="1">
    <citation type="submission" date="2018-10" db="EMBL/GenBank/DDBJ databases">
        <title>Isolation and Genetic Analysis of a Novel Cyanophage S-LB68 from the Huang Bohai.</title>
        <authorList>
            <person name="Liu X."/>
        </authorList>
    </citation>
    <scope>NUCLEOTIDE SEQUENCE [LARGE SCALE GENOMIC DNA]</scope>
</reference>
<accession>A0A482IED4</accession>
<dbReference type="GeneID" id="55012392"/>
<keyword evidence="2" id="KW-1185">Reference proteome</keyword>
<evidence type="ECO:0000313" key="2">
    <source>
        <dbReference type="Proteomes" id="UP000295590"/>
    </source>
</evidence>
<proteinExistence type="predicted"/>
<dbReference type="RefSeq" id="YP_009820945.1">
    <property type="nucleotide sequence ID" value="NC_048171.1"/>
</dbReference>
<organism evidence="1 2">
    <name type="scientific">Synechococcus phage S-B28</name>
    <dbReference type="NCBI Taxonomy" id="2545435"/>
    <lineage>
        <taxon>Viruses</taxon>
        <taxon>Duplodnaviria</taxon>
        <taxon>Heunggongvirae</taxon>
        <taxon>Uroviricota</taxon>
        <taxon>Caudoviricetes</taxon>
        <taxon>Autographivirales</taxon>
        <taxon>Sechaudvirinae</taxon>
        <taxon>Qadamvirus</taxon>
        <taxon>Qadamvirus SB28</taxon>
    </lineage>
</organism>
<dbReference type="EMBL" id="MK016662">
    <property type="protein sequence ID" value="QBP05808.1"/>
    <property type="molecule type" value="Genomic_DNA"/>
</dbReference>
<evidence type="ECO:0000313" key="1">
    <source>
        <dbReference type="EMBL" id="QBP05808.1"/>
    </source>
</evidence>
<name>A0A482IED4_9CAUD</name>
<protein>
    <submittedName>
        <fullName evidence="1">Uncharacterized protein</fullName>
    </submittedName>
</protein>
<dbReference type="KEGG" id="vg:55012392"/>